<protein>
    <submittedName>
        <fullName evidence="1">Uncharacterized protein</fullName>
    </submittedName>
</protein>
<proteinExistence type="predicted"/>
<sequence>MVTEINPKRVCNHFQKARKKKKTRVPPTLRRLTALRRSVLLPLLSTHSRVNQGFIEPKDSCVLLTNPESPLGFDRGETSEDSKASNAVRSMRWREYGAVLARAWLLDGTECTVLEAWLWRKGENPRVLPVLKFLGYLG</sequence>
<keyword evidence="2" id="KW-1185">Reference proteome</keyword>
<name>A0A5D2EV00_GOSDA</name>
<reference evidence="1 2" key="1">
    <citation type="submission" date="2019-06" db="EMBL/GenBank/DDBJ databases">
        <title>WGS assembly of Gossypium darwinii.</title>
        <authorList>
            <person name="Chen Z.J."/>
            <person name="Sreedasyam A."/>
            <person name="Ando A."/>
            <person name="Song Q."/>
            <person name="De L."/>
            <person name="Hulse-Kemp A."/>
            <person name="Ding M."/>
            <person name="Ye W."/>
            <person name="Kirkbride R."/>
            <person name="Jenkins J."/>
            <person name="Plott C."/>
            <person name="Lovell J."/>
            <person name="Lin Y.-M."/>
            <person name="Vaughn R."/>
            <person name="Liu B."/>
            <person name="Li W."/>
            <person name="Simpson S."/>
            <person name="Scheffler B."/>
            <person name="Saski C."/>
            <person name="Grover C."/>
            <person name="Hu G."/>
            <person name="Conover J."/>
            <person name="Carlson J."/>
            <person name="Shu S."/>
            <person name="Boston L."/>
            <person name="Williams M."/>
            <person name="Peterson D."/>
            <person name="Mcgee K."/>
            <person name="Jones D."/>
            <person name="Wendel J."/>
            <person name="Stelly D."/>
            <person name="Grimwood J."/>
            <person name="Schmutz J."/>
        </authorList>
    </citation>
    <scope>NUCLEOTIDE SEQUENCE [LARGE SCALE GENOMIC DNA]</scope>
    <source>
        <strain evidence="1">1808015.09</strain>
    </source>
</reference>
<dbReference type="Proteomes" id="UP000323506">
    <property type="component" value="Chromosome A10"/>
</dbReference>
<gene>
    <name evidence="1" type="ORF">ES288_A10G046400v1</name>
</gene>
<dbReference type="EMBL" id="CM017697">
    <property type="protein sequence ID" value="TYG97534.1"/>
    <property type="molecule type" value="Genomic_DNA"/>
</dbReference>
<dbReference type="AlphaFoldDB" id="A0A5D2EV00"/>
<evidence type="ECO:0000313" key="1">
    <source>
        <dbReference type="EMBL" id="TYG97534.1"/>
    </source>
</evidence>
<evidence type="ECO:0000313" key="2">
    <source>
        <dbReference type="Proteomes" id="UP000323506"/>
    </source>
</evidence>
<organism evidence="1 2">
    <name type="scientific">Gossypium darwinii</name>
    <name type="common">Darwin's cotton</name>
    <name type="synonym">Gossypium barbadense var. darwinii</name>
    <dbReference type="NCBI Taxonomy" id="34276"/>
    <lineage>
        <taxon>Eukaryota</taxon>
        <taxon>Viridiplantae</taxon>
        <taxon>Streptophyta</taxon>
        <taxon>Embryophyta</taxon>
        <taxon>Tracheophyta</taxon>
        <taxon>Spermatophyta</taxon>
        <taxon>Magnoliopsida</taxon>
        <taxon>eudicotyledons</taxon>
        <taxon>Gunneridae</taxon>
        <taxon>Pentapetalae</taxon>
        <taxon>rosids</taxon>
        <taxon>malvids</taxon>
        <taxon>Malvales</taxon>
        <taxon>Malvaceae</taxon>
        <taxon>Malvoideae</taxon>
        <taxon>Gossypium</taxon>
    </lineage>
</organism>
<accession>A0A5D2EV00</accession>